<dbReference type="SUPFAM" id="SSF56752">
    <property type="entry name" value="D-aminoacid aminotransferase-like PLP-dependent enzymes"/>
    <property type="match status" value="1"/>
</dbReference>
<evidence type="ECO:0000256" key="8">
    <source>
        <dbReference type="RuleBase" id="RU004517"/>
    </source>
</evidence>
<comment type="cofactor">
    <cofactor evidence="1 7">
        <name>pyridoxal 5'-phosphate</name>
        <dbReference type="ChEBI" id="CHEBI:597326"/>
    </cofactor>
</comment>
<dbReference type="InterPro" id="IPR005786">
    <property type="entry name" value="B_amino_transII"/>
</dbReference>
<dbReference type="EMBL" id="AP021906">
    <property type="protein sequence ID" value="BBP93160.1"/>
    <property type="molecule type" value="Genomic_DNA"/>
</dbReference>
<name>A0A5S9MI97_BACIA</name>
<keyword evidence="4 7" id="KW-0663">Pyridoxal phosphate</keyword>
<dbReference type="UniPathway" id="UPA00048">
    <property type="reaction ID" value="UER00073"/>
</dbReference>
<accession>A0A5S9MI97</accession>
<dbReference type="GO" id="GO:0009098">
    <property type="term" value="P:L-leucine biosynthetic process"/>
    <property type="evidence" value="ECO:0007669"/>
    <property type="project" value="UniProtKB-UniPathway"/>
</dbReference>
<dbReference type="PANTHER" id="PTHR11825">
    <property type="entry name" value="SUBGROUP IIII AMINOTRANSFERASE"/>
    <property type="match status" value="1"/>
</dbReference>
<gene>
    <name evidence="10" type="ORF">BsIDN1_67780</name>
</gene>
<dbReference type="AlphaFoldDB" id="A0A5S9MI97"/>
<dbReference type="InterPro" id="IPR036038">
    <property type="entry name" value="Aminotransferase-like"/>
</dbReference>
<evidence type="ECO:0000256" key="2">
    <source>
        <dbReference type="ARBA" id="ARBA00009320"/>
    </source>
</evidence>
<dbReference type="GO" id="GO:0004084">
    <property type="term" value="F:branched-chain-amino-acid transaminase activity"/>
    <property type="evidence" value="ECO:0007669"/>
    <property type="project" value="UniProtKB-EC"/>
</dbReference>
<comment type="catalytic activity">
    <reaction evidence="8">
        <text>L-leucine + 2-oxoglutarate = 4-methyl-2-oxopentanoate + L-glutamate</text>
        <dbReference type="Rhea" id="RHEA:18321"/>
        <dbReference type="ChEBI" id="CHEBI:16810"/>
        <dbReference type="ChEBI" id="CHEBI:17865"/>
        <dbReference type="ChEBI" id="CHEBI:29985"/>
        <dbReference type="ChEBI" id="CHEBI:57427"/>
        <dbReference type="EC" id="2.6.1.42"/>
    </reaction>
</comment>
<protein>
    <recommendedName>
        <fullName evidence="8">Branched-chain-amino-acid aminotransferase</fullName>
        <ecNumber evidence="8">2.6.1.42</ecNumber>
    </recommendedName>
</protein>
<dbReference type="GO" id="GO:0009099">
    <property type="term" value="P:L-valine biosynthetic process"/>
    <property type="evidence" value="ECO:0007669"/>
    <property type="project" value="UniProtKB-UniPathway"/>
</dbReference>
<dbReference type="Pfam" id="PF01063">
    <property type="entry name" value="Aminotran_4"/>
    <property type="match status" value="1"/>
</dbReference>
<comment type="pathway">
    <text evidence="9">Amino-acid biosynthesis; L-valine biosynthesis; L-valine from pyruvate: step 4/4.</text>
</comment>
<comment type="catalytic activity">
    <reaction evidence="8">
        <text>L-isoleucine + 2-oxoglutarate = (S)-3-methyl-2-oxopentanoate + L-glutamate</text>
        <dbReference type="Rhea" id="RHEA:24801"/>
        <dbReference type="ChEBI" id="CHEBI:16810"/>
        <dbReference type="ChEBI" id="CHEBI:29985"/>
        <dbReference type="ChEBI" id="CHEBI:35146"/>
        <dbReference type="ChEBI" id="CHEBI:58045"/>
        <dbReference type="EC" id="2.6.1.42"/>
    </reaction>
</comment>
<evidence type="ECO:0000256" key="5">
    <source>
        <dbReference type="ARBA" id="ARBA00023304"/>
    </source>
</evidence>
<comment type="pathway">
    <text evidence="9">Amino-acid biosynthesis; L-leucine biosynthesis; L-leucine from 3-methyl-2-oxobutanoate: step 4/4.</text>
</comment>
<dbReference type="UniPathway" id="UPA00049">
    <property type="reaction ID" value="UER00062"/>
</dbReference>
<keyword evidence="3 8" id="KW-0028">Amino-acid biosynthesis</keyword>
<evidence type="ECO:0000256" key="9">
    <source>
        <dbReference type="RuleBase" id="RU004519"/>
    </source>
</evidence>
<organism evidence="10 11">
    <name type="scientific">Bacillus safensis</name>
    <dbReference type="NCBI Taxonomy" id="561879"/>
    <lineage>
        <taxon>Bacteria</taxon>
        <taxon>Bacillati</taxon>
        <taxon>Bacillota</taxon>
        <taxon>Bacilli</taxon>
        <taxon>Bacillales</taxon>
        <taxon>Bacillaceae</taxon>
        <taxon>Bacillus</taxon>
    </lineage>
</organism>
<evidence type="ECO:0000256" key="6">
    <source>
        <dbReference type="RuleBase" id="RU004106"/>
    </source>
</evidence>
<evidence type="ECO:0000313" key="11">
    <source>
        <dbReference type="Proteomes" id="UP000464658"/>
    </source>
</evidence>
<keyword evidence="5 8" id="KW-0100">Branched-chain amino acid biosynthesis</keyword>
<evidence type="ECO:0000256" key="7">
    <source>
        <dbReference type="RuleBase" id="RU004516"/>
    </source>
</evidence>
<evidence type="ECO:0000256" key="1">
    <source>
        <dbReference type="ARBA" id="ARBA00001933"/>
    </source>
</evidence>
<comment type="catalytic activity">
    <reaction evidence="8">
        <text>L-valine + 2-oxoglutarate = 3-methyl-2-oxobutanoate + L-glutamate</text>
        <dbReference type="Rhea" id="RHEA:24813"/>
        <dbReference type="ChEBI" id="CHEBI:11851"/>
        <dbReference type="ChEBI" id="CHEBI:16810"/>
        <dbReference type="ChEBI" id="CHEBI:29985"/>
        <dbReference type="ChEBI" id="CHEBI:57762"/>
        <dbReference type="EC" id="2.6.1.42"/>
    </reaction>
</comment>
<sequence>MSLSVPLRVEQEMPKQLETMPQALKHSRLLKRKDFHRFFGLMGSKKKYIEEVGSMNIFFKINGEIVTPELNGSILEGITRNSVLELLKHWGIPVTERKISIDELIEAHQSGELEEIFGTGTAAVISPVGELIYHDQPYVIQNGQTGEVSKKLYEAITGIKRDTARHLRLDS</sequence>
<dbReference type="InterPro" id="IPR018300">
    <property type="entry name" value="Aminotrans_IV_CS"/>
</dbReference>
<evidence type="ECO:0000256" key="3">
    <source>
        <dbReference type="ARBA" id="ARBA00022605"/>
    </source>
</evidence>
<dbReference type="EC" id="2.6.1.42" evidence="8"/>
<proteinExistence type="inferred from homology"/>
<dbReference type="PROSITE" id="PS00770">
    <property type="entry name" value="AA_TRANSFER_CLASS_4"/>
    <property type="match status" value="1"/>
</dbReference>
<evidence type="ECO:0000256" key="4">
    <source>
        <dbReference type="ARBA" id="ARBA00022898"/>
    </source>
</evidence>
<comment type="pathway">
    <text evidence="9">Amino-acid biosynthesis; L-isoleucine biosynthesis; L-isoleucine from 2-oxobutanoate: step 4/4.</text>
</comment>
<comment type="similarity">
    <text evidence="2 6">Belongs to the class-IV pyridoxal-phosphate-dependent aminotransferase family.</text>
</comment>
<reference evidence="10 11" key="1">
    <citation type="submission" date="2019-12" db="EMBL/GenBank/DDBJ databases">
        <title>Full genome sequence of a Bacillus safensis strain isolated from commercially available natto in Indonesia.</title>
        <authorList>
            <person name="Yoshida M."/>
            <person name="Uomi M."/>
            <person name="Waturangi D."/>
            <person name="Ekaputri J.J."/>
            <person name="Setiamarga D.H.E."/>
        </authorList>
    </citation>
    <scope>NUCLEOTIDE SEQUENCE [LARGE SCALE GENOMIC DNA]</scope>
    <source>
        <strain evidence="10 11">IDN1</strain>
    </source>
</reference>
<keyword evidence="8" id="KW-0808">Transferase</keyword>
<dbReference type="Proteomes" id="UP000464658">
    <property type="component" value="Chromosome"/>
</dbReference>
<keyword evidence="8" id="KW-0032">Aminotransferase</keyword>
<dbReference type="GO" id="GO:0009097">
    <property type="term" value="P:isoleucine biosynthetic process"/>
    <property type="evidence" value="ECO:0007669"/>
    <property type="project" value="UniProtKB-UniPathway"/>
</dbReference>
<dbReference type="UniPathway" id="UPA00047">
    <property type="reaction ID" value="UER00058"/>
</dbReference>
<dbReference type="Gene3D" id="3.20.10.10">
    <property type="entry name" value="D-amino Acid Aminotransferase, subunit A, domain 2"/>
    <property type="match status" value="1"/>
</dbReference>
<dbReference type="InterPro" id="IPR043132">
    <property type="entry name" value="BCAT-like_C"/>
</dbReference>
<evidence type="ECO:0000313" key="10">
    <source>
        <dbReference type="EMBL" id="BBP93160.1"/>
    </source>
</evidence>
<dbReference type="PANTHER" id="PTHR11825:SF44">
    <property type="entry name" value="BRANCHED-CHAIN-AMINO-ACID AMINOTRANSFERASE"/>
    <property type="match status" value="1"/>
</dbReference>
<dbReference type="InterPro" id="IPR001544">
    <property type="entry name" value="Aminotrans_IV"/>
</dbReference>